<evidence type="ECO:0000313" key="2">
    <source>
        <dbReference type="Proteomes" id="UP001501822"/>
    </source>
</evidence>
<comment type="caution">
    <text evidence="1">The sequence shown here is derived from an EMBL/GenBank/DDBJ whole genome shotgun (WGS) entry which is preliminary data.</text>
</comment>
<evidence type="ECO:0008006" key="3">
    <source>
        <dbReference type="Google" id="ProtNLM"/>
    </source>
</evidence>
<accession>A0ABN0XIZ3</accession>
<reference evidence="1 2" key="1">
    <citation type="journal article" date="2019" name="Int. J. Syst. Evol. Microbiol.">
        <title>The Global Catalogue of Microorganisms (GCM) 10K type strain sequencing project: providing services to taxonomists for standard genome sequencing and annotation.</title>
        <authorList>
            <consortium name="The Broad Institute Genomics Platform"/>
            <consortium name="The Broad Institute Genome Sequencing Center for Infectious Disease"/>
            <person name="Wu L."/>
            <person name="Ma J."/>
        </authorList>
    </citation>
    <scope>NUCLEOTIDE SEQUENCE [LARGE SCALE GENOMIC DNA]</scope>
    <source>
        <strain evidence="1 2">JCM 3146</strain>
    </source>
</reference>
<protein>
    <recommendedName>
        <fullName evidence="3">YbjN domain-containing protein</fullName>
    </recommendedName>
</protein>
<sequence length="160" mass="17566">MEAEPPSTPSSSGSHPCVVRPDVELLEEVLDGLEVSSFRDTHGRLGTRWPCFSLFFTIHDEDEVFSARTIYDHYFSVEDKPALCAALDEWNRDTTGLKGYTATDDDGSVVIVTEATMRVDGGVTREQFAASATIWLGLAGSFHLWLTQRLSLVGLAGEPL</sequence>
<dbReference type="Proteomes" id="UP001501822">
    <property type="component" value="Unassembled WGS sequence"/>
</dbReference>
<dbReference type="EMBL" id="BAAABM010000065">
    <property type="protein sequence ID" value="GAA0365354.1"/>
    <property type="molecule type" value="Genomic_DNA"/>
</dbReference>
<dbReference type="Pfam" id="PF10722">
    <property type="entry name" value="YbjN"/>
    <property type="match status" value="1"/>
</dbReference>
<organism evidence="1 2">
    <name type="scientific">Actinoallomurus spadix</name>
    <dbReference type="NCBI Taxonomy" id="79912"/>
    <lineage>
        <taxon>Bacteria</taxon>
        <taxon>Bacillati</taxon>
        <taxon>Actinomycetota</taxon>
        <taxon>Actinomycetes</taxon>
        <taxon>Streptosporangiales</taxon>
        <taxon>Thermomonosporaceae</taxon>
        <taxon>Actinoallomurus</taxon>
    </lineage>
</organism>
<proteinExistence type="predicted"/>
<keyword evidence="2" id="KW-1185">Reference proteome</keyword>
<dbReference type="InterPro" id="IPR019660">
    <property type="entry name" value="Put_sensory_transdc_reg_YbjN"/>
</dbReference>
<name>A0ABN0XIZ3_9ACTN</name>
<gene>
    <name evidence="1" type="ORF">GCM10010151_64150</name>
</gene>
<evidence type="ECO:0000313" key="1">
    <source>
        <dbReference type="EMBL" id="GAA0365354.1"/>
    </source>
</evidence>